<name>A0A9N7TM54_PLEPL</name>
<dbReference type="AlphaFoldDB" id="A0A9N7TM54"/>
<gene>
    <name evidence="2" type="ORF">PLEPLA_LOCUS3297</name>
</gene>
<evidence type="ECO:0000256" key="1">
    <source>
        <dbReference type="SAM" id="MobiDB-lite"/>
    </source>
</evidence>
<keyword evidence="3" id="KW-1185">Reference proteome</keyword>
<feature type="region of interest" description="Disordered" evidence="1">
    <location>
        <begin position="1"/>
        <end position="32"/>
    </location>
</feature>
<dbReference type="EMBL" id="CADEAL010000163">
    <property type="protein sequence ID" value="CAB1415580.1"/>
    <property type="molecule type" value="Genomic_DNA"/>
</dbReference>
<evidence type="ECO:0000313" key="2">
    <source>
        <dbReference type="EMBL" id="CAB1415580.1"/>
    </source>
</evidence>
<accession>A0A9N7TM54</accession>
<feature type="compositionally biased region" description="Basic and acidic residues" evidence="1">
    <location>
        <begin position="67"/>
        <end position="85"/>
    </location>
</feature>
<evidence type="ECO:0000313" key="3">
    <source>
        <dbReference type="Proteomes" id="UP001153269"/>
    </source>
</evidence>
<proteinExistence type="predicted"/>
<sequence>MISAGGVHTAEEFRSTHLSRSHTMNTSHGRRTCHGSDVLGSVEGIGHNGCFSEELVQQRPGGRGLVKRRETEGEREGAEGVRDRQVLPTRPRTDGVLTETEQQHAGRGGRVVVSLPPPPRSFLDLINSSQL</sequence>
<feature type="region of interest" description="Disordered" evidence="1">
    <location>
        <begin position="56"/>
        <end position="131"/>
    </location>
</feature>
<protein>
    <submittedName>
        <fullName evidence="2">Uncharacterized protein</fullName>
    </submittedName>
</protein>
<dbReference type="Proteomes" id="UP001153269">
    <property type="component" value="Unassembled WGS sequence"/>
</dbReference>
<organism evidence="2 3">
    <name type="scientific">Pleuronectes platessa</name>
    <name type="common">European plaice</name>
    <dbReference type="NCBI Taxonomy" id="8262"/>
    <lineage>
        <taxon>Eukaryota</taxon>
        <taxon>Metazoa</taxon>
        <taxon>Chordata</taxon>
        <taxon>Craniata</taxon>
        <taxon>Vertebrata</taxon>
        <taxon>Euteleostomi</taxon>
        <taxon>Actinopterygii</taxon>
        <taxon>Neopterygii</taxon>
        <taxon>Teleostei</taxon>
        <taxon>Neoteleostei</taxon>
        <taxon>Acanthomorphata</taxon>
        <taxon>Carangaria</taxon>
        <taxon>Pleuronectiformes</taxon>
        <taxon>Pleuronectoidei</taxon>
        <taxon>Pleuronectidae</taxon>
        <taxon>Pleuronectes</taxon>
    </lineage>
</organism>
<feature type="compositionally biased region" description="Polar residues" evidence="1">
    <location>
        <begin position="16"/>
        <end position="27"/>
    </location>
</feature>
<reference evidence="2" key="1">
    <citation type="submission" date="2020-03" db="EMBL/GenBank/DDBJ databases">
        <authorList>
            <person name="Weist P."/>
        </authorList>
    </citation>
    <scope>NUCLEOTIDE SEQUENCE</scope>
</reference>
<comment type="caution">
    <text evidence="2">The sequence shown here is derived from an EMBL/GenBank/DDBJ whole genome shotgun (WGS) entry which is preliminary data.</text>
</comment>